<evidence type="ECO:0008006" key="3">
    <source>
        <dbReference type="Google" id="ProtNLM"/>
    </source>
</evidence>
<reference evidence="1 2" key="1">
    <citation type="submission" date="2016-02" db="EMBL/GenBank/DDBJ databases">
        <title>Draft genome sequence of Thermodesulfatator sp. S606.</title>
        <authorList>
            <person name="Lai Q."/>
            <person name="Cao J."/>
            <person name="Dupont S."/>
            <person name="Shao Z."/>
            <person name="Jebbar M."/>
            <person name="Alain K."/>
        </authorList>
    </citation>
    <scope>NUCLEOTIDE SEQUENCE [LARGE SCALE GENOMIC DNA]</scope>
    <source>
        <strain evidence="1 2">S606</strain>
    </source>
</reference>
<evidence type="ECO:0000313" key="2">
    <source>
        <dbReference type="Proteomes" id="UP000076964"/>
    </source>
</evidence>
<keyword evidence="2" id="KW-1185">Reference proteome</keyword>
<dbReference type="Gene3D" id="1.20.120.330">
    <property type="entry name" value="Nucleotidyltransferases domain 2"/>
    <property type="match status" value="1"/>
</dbReference>
<dbReference type="STRING" id="1795632.TH606_08860"/>
<protein>
    <recommendedName>
        <fullName evidence="3">Nucleotidyltransferase</fullName>
    </recommendedName>
</protein>
<accession>A0A177E564</accession>
<dbReference type="Pfam" id="PF08780">
    <property type="entry name" value="NTase_sub_bind"/>
    <property type="match status" value="1"/>
</dbReference>
<organism evidence="1 2">
    <name type="scientific">Thermodesulfatator autotrophicus</name>
    <dbReference type="NCBI Taxonomy" id="1795632"/>
    <lineage>
        <taxon>Bacteria</taxon>
        <taxon>Pseudomonadati</taxon>
        <taxon>Thermodesulfobacteriota</taxon>
        <taxon>Thermodesulfobacteria</taxon>
        <taxon>Thermodesulfobacteriales</taxon>
        <taxon>Thermodesulfatatoraceae</taxon>
        <taxon>Thermodesulfatator</taxon>
    </lineage>
</organism>
<dbReference type="SUPFAM" id="SSF81593">
    <property type="entry name" value="Nucleotidyltransferase substrate binding subunit/domain"/>
    <property type="match status" value="1"/>
</dbReference>
<dbReference type="AlphaFoldDB" id="A0A177E564"/>
<proteinExistence type="predicted"/>
<comment type="caution">
    <text evidence="1">The sequence shown here is derived from an EMBL/GenBank/DDBJ whole genome shotgun (WGS) entry which is preliminary data.</text>
</comment>
<gene>
    <name evidence="1" type="ORF">TH606_08860</name>
</gene>
<dbReference type="EMBL" id="LSFI01000042">
    <property type="protein sequence ID" value="OAG27094.1"/>
    <property type="molecule type" value="Genomic_DNA"/>
</dbReference>
<dbReference type="Proteomes" id="UP000076964">
    <property type="component" value="Unassembled WGS sequence"/>
</dbReference>
<dbReference type="NCBIfam" id="TIGR01987">
    <property type="entry name" value="HI0074"/>
    <property type="match status" value="1"/>
</dbReference>
<name>A0A177E564_9BACT</name>
<evidence type="ECO:0000313" key="1">
    <source>
        <dbReference type="EMBL" id="OAG27094.1"/>
    </source>
</evidence>
<dbReference type="InterPro" id="IPR010235">
    <property type="entry name" value="HepT"/>
</dbReference>
<sequence length="118" mass="14103">MDKKVDITNELYVVFRDASIQRFEYTFEVVWKVLKGFLWKIEKLECYSPKSCFRTAGKVDILSPEETEMALKVDARNATSHTYREEVARIIYRDLPKYTELMENILKRVEEKLEKEEV</sequence>